<dbReference type="PROSITE" id="PS51194">
    <property type="entry name" value="HELICASE_CTER"/>
    <property type="match status" value="1"/>
</dbReference>
<dbReference type="GO" id="GO:0043138">
    <property type="term" value="F:3'-5' DNA helicase activity"/>
    <property type="evidence" value="ECO:0007669"/>
    <property type="project" value="UniProtKB-EC"/>
</dbReference>
<feature type="compositionally biased region" description="Basic and acidic residues" evidence="9">
    <location>
        <begin position="1232"/>
        <end position="1245"/>
    </location>
</feature>
<feature type="compositionally biased region" description="Polar residues" evidence="9">
    <location>
        <begin position="447"/>
        <end position="465"/>
    </location>
</feature>
<protein>
    <recommendedName>
        <fullName evidence="8">DNA 3'-5' helicase</fullName>
        <ecNumber evidence="8">5.6.2.4</ecNumber>
    </recommendedName>
</protein>
<evidence type="ECO:0000256" key="9">
    <source>
        <dbReference type="SAM" id="MobiDB-lite"/>
    </source>
</evidence>
<keyword evidence="6" id="KW-0539">Nucleus</keyword>
<feature type="compositionally biased region" description="Basic and acidic residues" evidence="9">
    <location>
        <begin position="1310"/>
        <end position="1321"/>
    </location>
</feature>
<dbReference type="GO" id="GO:0005737">
    <property type="term" value="C:cytoplasm"/>
    <property type="evidence" value="ECO:0007669"/>
    <property type="project" value="TreeGrafter"/>
</dbReference>
<dbReference type="GO" id="GO:0009378">
    <property type="term" value="F:four-way junction helicase activity"/>
    <property type="evidence" value="ECO:0007669"/>
    <property type="project" value="TreeGrafter"/>
</dbReference>
<dbReference type="SMART" id="SM00490">
    <property type="entry name" value="HELICc"/>
    <property type="match status" value="1"/>
</dbReference>
<dbReference type="GO" id="GO:0000724">
    <property type="term" value="P:double-strand break repair via homologous recombination"/>
    <property type="evidence" value="ECO:0007669"/>
    <property type="project" value="TreeGrafter"/>
</dbReference>
<evidence type="ECO:0000259" key="10">
    <source>
        <dbReference type="PROSITE" id="PS51192"/>
    </source>
</evidence>
<feature type="region of interest" description="Disordered" evidence="9">
    <location>
        <begin position="1105"/>
        <end position="1127"/>
    </location>
</feature>
<feature type="compositionally biased region" description="Polar residues" evidence="9">
    <location>
        <begin position="541"/>
        <end position="567"/>
    </location>
</feature>
<keyword evidence="2" id="KW-0547">Nucleotide-binding</keyword>
<keyword evidence="5" id="KW-0413">Isomerase</keyword>
<evidence type="ECO:0000259" key="11">
    <source>
        <dbReference type="PROSITE" id="PS51194"/>
    </source>
</evidence>
<dbReference type="Proteomes" id="UP001148786">
    <property type="component" value="Unassembled WGS sequence"/>
</dbReference>
<dbReference type="GO" id="GO:0005524">
    <property type="term" value="F:ATP binding"/>
    <property type="evidence" value="ECO:0007669"/>
    <property type="project" value="UniProtKB-KW"/>
</dbReference>
<dbReference type="GO" id="GO:0003677">
    <property type="term" value="F:DNA binding"/>
    <property type="evidence" value="ECO:0007669"/>
    <property type="project" value="UniProtKB-KW"/>
</dbReference>
<feature type="compositionally biased region" description="Low complexity" evidence="9">
    <location>
        <begin position="1260"/>
        <end position="1272"/>
    </location>
</feature>
<keyword evidence="3" id="KW-0067">ATP-binding</keyword>
<evidence type="ECO:0000256" key="8">
    <source>
        <dbReference type="ARBA" id="ARBA00034808"/>
    </source>
</evidence>
<dbReference type="SUPFAM" id="SSF52540">
    <property type="entry name" value="P-loop containing nucleoside triphosphate hydrolases"/>
    <property type="match status" value="1"/>
</dbReference>
<dbReference type="InterPro" id="IPR027417">
    <property type="entry name" value="P-loop_NTPase"/>
</dbReference>
<dbReference type="Gene3D" id="3.40.50.300">
    <property type="entry name" value="P-loop containing nucleotide triphosphate hydrolases"/>
    <property type="match status" value="2"/>
</dbReference>
<dbReference type="Pfam" id="PF00270">
    <property type="entry name" value="DEAD"/>
    <property type="match status" value="1"/>
</dbReference>
<evidence type="ECO:0000256" key="7">
    <source>
        <dbReference type="ARBA" id="ARBA00034617"/>
    </source>
</evidence>
<feature type="compositionally biased region" description="Polar residues" evidence="9">
    <location>
        <begin position="1278"/>
        <end position="1290"/>
    </location>
</feature>
<dbReference type="GO" id="GO:0005694">
    <property type="term" value="C:chromosome"/>
    <property type="evidence" value="ECO:0007669"/>
    <property type="project" value="TreeGrafter"/>
</dbReference>
<evidence type="ECO:0000313" key="13">
    <source>
        <dbReference type="Proteomes" id="UP001148786"/>
    </source>
</evidence>
<feature type="domain" description="Helicase ATP-binding" evidence="10">
    <location>
        <begin position="628"/>
        <end position="800"/>
    </location>
</feature>
<name>A0A9W8MYZ4_9AGAR</name>
<feature type="region of interest" description="Disordered" evidence="9">
    <location>
        <begin position="1222"/>
        <end position="1368"/>
    </location>
</feature>
<feature type="domain" description="Helicase C-terminal" evidence="11">
    <location>
        <begin position="836"/>
        <end position="999"/>
    </location>
</feature>
<dbReference type="PROSITE" id="PS51192">
    <property type="entry name" value="HELICASE_ATP_BIND_1"/>
    <property type="match status" value="1"/>
</dbReference>
<reference evidence="12" key="1">
    <citation type="submission" date="2022-07" db="EMBL/GenBank/DDBJ databases">
        <title>Genome Sequence of Agrocybe chaxingu.</title>
        <authorList>
            <person name="Buettner E."/>
        </authorList>
    </citation>
    <scope>NUCLEOTIDE SEQUENCE</scope>
    <source>
        <strain evidence="12">MP-N11</strain>
    </source>
</reference>
<dbReference type="EMBL" id="JANKHO010000114">
    <property type="protein sequence ID" value="KAJ3515058.1"/>
    <property type="molecule type" value="Genomic_DNA"/>
</dbReference>
<proteinExistence type="inferred from homology"/>
<feature type="region of interest" description="Disordered" evidence="9">
    <location>
        <begin position="447"/>
        <end position="468"/>
    </location>
</feature>
<dbReference type="SMART" id="SM00487">
    <property type="entry name" value="DEXDc"/>
    <property type="match status" value="1"/>
</dbReference>
<feature type="compositionally biased region" description="Low complexity" evidence="9">
    <location>
        <begin position="1106"/>
        <end position="1120"/>
    </location>
</feature>
<sequence>MPPRPSETPDAASFENYITLPIYLATMMLKFHSCPPAVAEQHISLPLDIMQHIATLLTTGEPDGTLGDGKDSKGDHVVAVTGRASADSIEALALVARNFYSSDPTLLIYPVMDDISDENIDPVVKAVKGWRNDEPWPFTQPSTMPPKRTIEDVENVIEGVRLPSDWIDILTVHPDIAVLLAHIAQRAGVTDREIKRSRLTLPSFSKTKWEEVAAQLDFPLSVKWLSLKQFSPPICFLPPSTHKNLFQGGWRIMDVYQERAHQDREAARVKLLEPWFVPILALFEGRVIDMPESVTLPTKFSTGGAVEHEVVMIGGALFFVIEIKLGLDKDDNLAQLFLELLSAAEANNRSGFDITRVYGLLTDLSSFRFYSYDPKSKSFSFDEDVLVNAKRDDFCFDMIYVSNKIFSVIMCGYVEVLRATIEASKKKSEQGDLTLVGSGPMQQLTQASSILPGSQSQPKSTSRPSLSDWEKGLTRAEAAYAKLQEVPTDLEKLESTASEGLQLLVERQAPPCAAYLEFRHPLQMNNPLRLKSWNRKMLSGTRSMDTQTARASLAPRSTNIPSPQTPSKSRRARASAIQTPTKRKENVSNRLPGIKTLGDDLSINAIRTRVQERLKLSFVPEDWQLHLIRRLLQGYDSILCAGTSYGKSLVFEALACLQERKLVVIITPLKALEYDQVKQASEKGLEAVTINEDTTKTADLWTKMRTTASLAYISPEMSLSPSFQRLWKDAKFRKRLIAFIVDEAHCIEEWGTDDFRPEYRKLDVLRVYLGQEVPVLACTGTCRTSTFNLIWETLGYGYRPFWGLDVGTDRPNLFYITRPATDPKQPILDILNLLPKVLDATTTLRDIPKMIVYFDSEDLCRSVKKSIRKVLPRHLRKSVREYSSNMDQSTKVTAWDRFMAGTYRILCATDAAGMGCNVPDIKFVLSFGVPKATSTIGQRWGRTGRNHITQGVCMLLLPPWAFRPMPAAVLHDNLAGRQRKPETKQATLQRVKLDSSLEAFINIDRSTPKGCSHRFMCKEFSPKTTFKIRRSLDESIPTVSDATDSSPYEQSWTVLDLGRHPPDSRCCHSCNPELAAAYTGASPRDPRLYAFSADFLFPVIDPPSRPASAASATSTRTATSGYKPPTGRATIAKADRDALEKCLEVWAEDRFEKEYSQRFFSWEAMFPPKQRQQFVSHANRYVTEREITPRLLRKLVVWETATEDDLASLSSTISEWRALLPAKSSQPVPASQHRESKKARVDNNRTQHAPVPQQVFEQHTTPSQSPTSRTPRAPVPSFGQQSSHFQSPRTRTPRAPMPQPSFGQQASPLTKRDQPSNHGDENVFLSTPQNTTPIHPKSHSSSSVPSAPQLPASTPDVQWPPNSPFDPQNQHMLSRLPHWASSLPSLPPGAIPTPARANPYPSPYQSSPLAGPSRHAPYQSMFQHTRPRFPLNTTNFCVPLPLHHPLQQLPPPVLHSRVPPQQQQFTIQPYTPNPNYYR</sequence>
<evidence type="ECO:0000256" key="5">
    <source>
        <dbReference type="ARBA" id="ARBA00023235"/>
    </source>
</evidence>
<accession>A0A9W8MYZ4</accession>
<dbReference type="GO" id="GO:0005634">
    <property type="term" value="C:nucleus"/>
    <property type="evidence" value="ECO:0007669"/>
    <property type="project" value="TreeGrafter"/>
</dbReference>
<evidence type="ECO:0000256" key="6">
    <source>
        <dbReference type="ARBA" id="ARBA00023242"/>
    </source>
</evidence>
<dbReference type="OrthoDB" id="5409596at2759"/>
<comment type="similarity">
    <text evidence="1">Belongs to the helicase family. RecQ subfamily.</text>
</comment>
<gene>
    <name evidence="12" type="ORF">NLJ89_g1997</name>
</gene>
<evidence type="ECO:0000256" key="2">
    <source>
        <dbReference type="ARBA" id="ARBA00022741"/>
    </source>
</evidence>
<comment type="caution">
    <text evidence="12">The sequence shown here is derived from an EMBL/GenBank/DDBJ whole genome shotgun (WGS) entry which is preliminary data.</text>
</comment>
<evidence type="ECO:0000256" key="1">
    <source>
        <dbReference type="ARBA" id="ARBA00005446"/>
    </source>
</evidence>
<dbReference type="EC" id="5.6.2.4" evidence="8"/>
<feature type="compositionally biased region" description="Low complexity" evidence="9">
    <location>
        <begin position="1333"/>
        <end position="1353"/>
    </location>
</feature>
<keyword evidence="4" id="KW-0238">DNA-binding</keyword>
<dbReference type="Pfam" id="PF00271">
    <property type="entry name" value="Helicase_C"/>
    <property type="match status" value="1"/>
</dbReference>
<dbReference type="InterPro" id="IPR014001">
    <property type="entry name" value="Helicase_ATP-bd"/>
</dbReference>
<keyword evidence="13" id="KW-1185">Reference proteome</keyword>
<evidence type="ECO:0000256" key="4">
    <source>
        <dbReference type="ARBA" id="ARBA00023125"/>
    </source>
</evidence>
<dbReference type="PANTHER" id="PTHR13710">
    <property type="entry name" value="DNA HELICASE RECQ FAMILY MEMBER"/>
    <property type="match status" value="1"/>
</dbReference>
<evidence type="ECO:0000256" key="3">
    <source>
        <dbReference type="ARBA" id="ARBA00022840"/>
    </source>
</evidence>
<comment type="catalytic activity">
    <reaction evidence="7">
        <text>Couples ATP hydrolysis with the unwinding of duplex DNA by translocating in the 3'-5' direction.</text>
        <dbReference type="EC" id="5.6.2.4"/>
    </reaction>
</comment>
<dbReference type="InterPro" id="IPR001650">
    <property type="entry name" value="Helicase_C-like"/>
</dbReference>
<dbReference type="PANTHER" id="PTHR13710:SF153">
    <property type="entry name" value="RECQ-LIKE DNA HELICASE BLM"/>
    <property type="match status" value="1"/>
</dbReference>
<feature type="region of interest" description="Disordered" evidence="9">
    <location>
        <begin position="541"/>
        <end position="586"/>
    </location>
</feature>
<organism evidence="12 13">
    <name type="scientific">Agrocybe chaxingu</name>
    <dbReference type="NCBI Taxonomy" id="84603"/>
    <lineage>
        <taxon>Eukaryota</taxon>
        <taxon>Fungi</taxon>
        <taxon>Dikarya</taxon>
        <taxon>Basidiomycota</taxon>
        <taxon>Agaricomycotina</taxon>
        <taxon>Agaricomycetes</taxon>
        <taxon>Agaricomycetidae</taxon>
        <taxon>Agaricales</taxon>
        <taxon>Agaricineae</taxon>
        <taxon>Strophariaceae</taxon>
        <taxon>Agrocybe</taxon>
    </lineage>
</organism>
<evidence type="ECO:0000313" key="12">
    <source>
        <dbReference type="EMBL" id="KAJ3515058.1"/>
    </source>
</evidence>
<dbReference type="InterPro" id="IPR011545">
    <property type="entry name" value="DEAD/DEAH_box_helicase_dom"/>
</dbReference>